<dbReference type="Proteomes" id="UP000241090">
    <property type="component" value="Segment"/>
</dbReference>
<reference evidence="1 2" key="1">
    <citation type="submission" date="2017-09" db="EMBL/GenBank/DDBJ databases">
        <authorList>
            <person name="Ehlers B."/>
            <person name="Leendertz F.H."/>
        </authorList>
    </citation>
    <scope>NUCLEOTIDE SEQUENCE [LARGE SCALE GENOMIC DNA]</scope>
</reference>
<proteinExistence type="predicted"/>
<evidence type="ECO:0000313" key="1">
    <source>
        <dbReference type="EMBL" id="ATW57896.1"/>
    </source>
</evidence>
<dbReference type="EMBL" id="MG018926">
    <property type="protein sequence ID" value="ATW57896.1"/>
    <property type="molecule type" value="Genomic_DNA"/>
</dbReference>
<dbReference type="Pfam" id="PF22760">
    <property type="entry name" value="Gp38_E217"/>
    <property type="match status" value="1"/>
</dbReference>
<protein>
    <submittedName>
        <fullName evidence="1">Uncharacterized protein</fullName>
    </submittedName>
</protein>
<evidence type="ECO:0000313" key="2">
    <source>
        <dbReference type="Proteomes" id="UP000241090"/>
    </source>
</evidence>
<sequence length="177" mass="19348">MPSILASILGKTTTSFLQTINDETLPVLKDLKVESSRITLKATLFSHKLENGQSFVDSKVMVPIVIEMTVICPTVDVVDELNSIILNRSARYQVTSRGLIFPNMLPKGETIDMSGEMLSATPIKLTWCQLLVQGEAPVLFANQAESRIVQKGTQLLDKAESTATELAGQAKQWLGIS</sequence>
<name>A0A2H4P6U1_9CAUD</name>
<organism evidence="1 2">
    <name type="scientific">Pseudomonas phage tabernarius</name>
    <dbReference type="NCBI Taxonomy" id="2048978"/>
    <lineage>
        <taxon>Viruses</taxon>
        <taxon>Duplodnaviria</taxon>
        <taxon>Heunggongvirae</taxon>
        <taxon>Uroviricota</taxon>
        <taxon>Caudoviricetes</taxon>
        <taxon>Lindbergviridae</taxon>
        <taxon>Tabernariusvirus</taxon>
        <taxon>Tabernariusvirus tabernarius</taxon>
    </lineage>
</organism>
<accession>A0A2H4P6U1</accession>
<dbReference type="InterPro" id="IPR054442">
    <property type="entry name" value="E217_Gp38-like"/>
</dbReference>
<keyword evidence="2" id="KW-1185">Reference proteome</keyword>
<gene>
    <name evidence="1" type="ORF">CNR33_00050</name>
</gene>